<evidence type="ECO:0000313" key="1">
    <source>
        <dbReference type="EMBL" id="MBW2963117.1"/>
    </source>
</evidence>
<evidence type="ECO:0000313" key="2">
    <source>
        <dbReference type="Proteomes" id="UP000719267"/>
    </source>
</evidence>
<dbReference type="Proteomes" id="UP000719267">
    <property type="component" value="Unassembled WGS sequence"/>
</dbReference>
<evidence type="ECO:0008006" key="3">
    <source>
        <dbReference type="Google" id="ProtNLM"/>
    </source>
</evidence>
<keyword evidence="2" id="KW-1185">Reference proteome</keyword>
<dbReference type="EMBL" id="JAHWDF010000048">
    <property type="protein sequence ID" value="MBW2963117.1"/>
    <property type="molecule type" value="Genomic_DNA"/>
</dbReference>
<dbReference type="RefSeq" id="WP_219041396.1">
    <property type="nucleotide sequence ID" value="NZ_JAHWDF010000048.1"/>
</dbReference>
<accession>A0ABS6W5G9</accession>
<organism evidence="1 2">
    <name type="scientific">Mesonia aestuariivivens</name>
    <dbReference type="NCBI Taxonomy" id="2796128"/>
    <lineage>
        <taxon>Bacteria</taxon>
        <taxon>Pseudomonadati</taxon>
        <taxon>Bacteroidota</taxon>
        <taxon>Flavobacteriia</taxon>
        <taxon>Flavobacteriales</taxon>
        <taxon>Flavobacteriaceae</taxon>
        <taxon>Mesonia</taxon>
    </lineage>
</organism>
<reference evidence="1 2" key="1">
    <citation type="submission" date="2021-07" db="EMBL/GenBank/DDBJ databases">
        <title>Mesonia aestuariivivens sp. nov., isolated from a tidal flat.</title>
        <authorList>
            <person name="Kim Y.-O."/>
            <person name="Yoon J.-H."/>
        </authorList>
    </citation>
    <scope>NUCLEOTIDE SEQUENCE [LARGE SCALE GENOMIC DNA]</scope>
    <source>
        <strain evidence="1 2">JHPTF-M18</strain>
    </source>
</reference>
<sequence>MKKTPILIIYLFLNQVLLSQNIDKLEFPTTVKPEISQSISKYLYVKSEENAQKLDSLKTTEQKHFKKNIIGVWEYFDSECSCCVKKKNKKKITKYIKITEDRIFFYKRKISKKNLTQTEKLEFASQYDIFSDLTSLVFKDNSIWSFKVDKTNNYLKIYNSGKESENGRSSFVSGIITEYYKRIE</sequence>
<proteinExistence type="predicted"/>
<gene>
    <name evidence="1" type="ORF">KW502_15180</name>
</gene>
<comment type="caution">
    <text evidence="1">The sequence shown here is derived from an EMBL/GenBank/DDBJ whole genome shotgun (WGS) entry which is preliminary data.</text>
</comment>
<name>A0ABS6W5G9_9FLAO</name>
<protein>
    <recommendedName>
        <fullName evidence="3">DUF4468 domain-containing protein</fullName>
    </recommendedName>
</protein>